<keyword evidence="2" id="KW-1185">Reference proteome</keyword>
<evidence type="ECO:0000313" key="2">
    <source>
        <dbReference type="Proteomes" id="UP000032233"/>
    </source>
</evidence>
<accession>A0A0D2G792</accession>
<dbReference type="Proteomes" id="UP000032233">
    <property type="component" value="Unassembled WGS sequence"/>
</dbReference>
<proteinExistence type="predicted"/>
<dbReference type="InParanoid" id="A0A0D2G792"/>
<evidence type="ECO:0000313" key="1">
    <source>
        <dbReference type="EMBL" id="KIX10842.1"/>
    </source>
</evidence>
<dbReference type="AlphaFoldDB" id="A0A0D2G792"/>
<sequence>MTCPYCQHTETILHDGLFAPRYADCSKCGMQYIYEPRAGYVAFFKKGEADCWSDPDCRAIEMCSHDEE</sequence>
<dbReference type="STRING" id="1429043.X474_26610"/>
<protein>
    <submittedName>
        <fullName evidence="1">Uncharacterized protein</fullName>
    </submittedName>
</protein>
<organism evidence="1 2">
    <name type="scientific">Dethiosulfatarculus sandiegensis</name>
    <dbReference type="NCBI Taxonomy" id="1429043"/>
    <lineage>
        <taxon>Bacteria</taxon>
        <taxon>Pseudomonadati</taxon>
        <taxon>Thermodesulfobacteriota</taxon>
        <taxon>Desulfarculia</taxon>
        <taxon>Desulfarculales</taxon>
        <taxon>Desulfarculaceae</taxon>
        <taxon>Dethiosulfatarculus</taxon>
    </lineage>
</organism>
<dbReference type="EMBL" id="AZAC01000078">
    <property type="protein sequence ID" value="KIX10842.1"/>
    <property type="molecule type" value="Genomic_DNA"/>
</dbReference>
<gene>
    <name evidence="1" type="ORF">X474_26610</name>
</gene>
<reference evidence="1 2" key="1">
    <citation type="submission" date="2013-11" db="EMBL/GenBank/DDBJ databases">
        <title>Metagenomic analysis of a methanogenic consortium involved in long chain n-alkane degradation.</title>
        <authorList>
            <person name="Davidova I.A."/>
            <person name="Callaghan A.V."/>
            <person name="Wawrik B."/>
            <person name="Pruitt S."/>
            <person name="Marks C."/>
            <person name="Duncan K.E."/>
            <person name="Suflita J.M."/>
        </authorList>
    </citation>
    <scope>NUCLEOTIDE SEQUENCE [LARGE SCALE GENOMIC DNA]</scope>
    <source>
        <strain evidence="1 2">SPR</strain>
    </source>
</reference>
<name>A0A0D2G792_9BACT</name>
<comment type="caution">
    <text evidence="1">The sequence shown here is derived from an EMBL/GenBank/DDBJ whole genome shotgun (WGS) entry which is preliminary data.</text>
</comment>